<proteinExistence type="predicted"/>
<organism evidence="1 2">
    <name type="scientific">Candidatus Curtissbacteria bacterium RIFOXYA1_FULL_41_14</name>
    <dbReference type="NCBI Taxonomy" id="1797737"/>
    <lineage>
        <taxon>Bacteria</taxon>
        <taxon>Candidatus Curtissiibacteriota</taxon>
    </lineage>
</organism>
<accession>A0A1F5HCQ6</accession>
<dbReference type="AlphaFoldDB" id="A0A1F5HCQ6"/>
<reference evidence="1 2" key="1">
    <citation type="journal article" date="2016" name="Nat. Commun.">
        <title>Thousands of microbial genomes shed light on interconnected biogeochemical processes in an aquifer system.</title>
        <authorList>
            <person name="Anantharaman K."/>
            <person name="Brown C.T."/>
            <person name="Hug L.A."/>
            <person name="Sharon I."/>
            <person name="Castelle C.J."/>
            <person name="Probst A.J."/>
            <person name="Thomas B.C."/>
            <person name="Singh A."/>
            <person name="Wilkins M.J."/>
            <person name="Karaoz U."/>
            <person name="Brodie E.L."/>
            <person name="Williams K.H."/>
            <person name="Hubbard S.S."/>
            <person name="Banfield J.F."/>
        </authorList>
    </citation>
    <scope>NUCLEOTIDE SEQUENCE [LARGE SCALE GENOMIC DNA]</scope>
</reference>
<evidence type="ECO:0000313" key="1">
    <source>
        <dbReference type="EMBL" id="OGE01937.1"/>
    </source>
</evidence>
<comment type="caution">
    <text evidence="1">The sequence shown here is derived from an EMBL/GenBank/DDBJ whole genome shotgun (WGS) entry which is preliminary data.</text>
</comment>
<dbReference type="Proteomes" id="UP000176751">
    <property type="component" value="Unassembled WGS sequence"/>
</dbReference>
<sequence length="69" mass="8253">MEIMYDAERRSDFRLGVELAHLGVGQRSEIWPTDVDLVEVAARRYESAVRRSNIRIKRRHTPIRPHRRK</sequence>
<gene>
    <name evidence="1" type="ORF">A2196_04995</name>
</gene>
<dbReference type="EMBL" id="MFCA01000022">
    <property type="protein sequence ID" value="OGE01937.1"/>
    <property type="molecule type" value="Genomic_DNA"/>
</dbReference>
<name>A0A1F5HCQ6_9BACT</name>
<evidence type="ECO:0000313" key="2">
    <source>
        <dbReference type="Proteomes" id="UP000176751"/>
    </source>
</evidence>
<dbReference type="STRING" id="1797737.A2196_04995"/>
<protein>
    <submittedName>
        <fullName evidence="1">Uncharacterized protein</fullName>
    </submittedName>
</protein>